<feature type="region of interest" description="Disordered" evidence="1">
    <location>
        <begin position="169"/>
        <end position="196"/>
    </location>
</feature>
<comment type="caution">
    <text evidence="3">The sequence shown here is derived from an EMBL/GenBank/DDBJ whole genome shotgun (WGS) entry which is preliminary data.</text>
</comment>
<feature type="chain" id="PRO_5029836449" evidence="2">
    <location>
        <begin position="45"/>
        <end position="335"/>
    </location>
</feature>
<gene>
    <name evidence="3" type="ORF">GMA10_09390</name>
</gene>
<dbReference type="AlphaFoldDB" id="A0A7K1LJP0"/>
<keyword evidence="2" id="KW-0732">Signal</keyword>
<feature type="signal peptide" evidence="2">
    <location>
        <begin position="1"/>
        <end position="44"/>
    </location>
</feature>
<dbReference type="Proteomes" id="UP000462152">
    <property type="component" value="Unassembled WGS sequence"/>
</dbReference>
<organism evidence="3 4">
    <name type="scientific">Rothia koreensis</name>
    <dbReference type="NCBI Taxonomy" id="592378"/>
    <lineage>
        <taxon>Bacteria</taxon>
        <taxon>Bacillati</taxon>
        <taxon>Actinomycetota</taxon>
        <taxon>Actinomycetes</taxon>
        <taxon>Micrococcales</taxon>
        <taxon>Micrococcaceae</taxon>
        <taxon>Rothia</taxon>
    </lineage>
</organism>
<protein>
    <submittedName>
        <fullName evidence="3">Uncharacterized protein</fullName>
    </submittedName>
</protein>
<evidence type="ECO:0000256" key="2">
    <source>
        <dbReference type="SAM" id="SignalP"/>
    </source>
</evidence>
<name>A0A7K1LJP0_9MICC</name>
<feature type="region of interest" description="Disordered" evidence="1">
    <location>
        <begin position="44"/>
        <end position="67"/>
    </location>
</feature>
<proteinExistence type="predicted"/>
<evidence type="ECO:0000313" key="4">
    <source>
        <dbReference type="Proteomes" id="UP000462152"/>
    </source>
</evidence>
<dbReference type="EMBL" id="WOGT01000005">
    <property type="protein sequence ID" value="MUN55417.1"/>
    <property type="molecule type" value="Genomic_DNA"/>
</dbReference>
<accession>A0A7K1LJP0</accession>
<evidence type="ECO:0000313" key="3">
    <source>
        <dbReference type="EMBL" id="MUN55417.1"/>
    </source>
</evidence>
<keyword evidence="4" id="KW-1185">Reference proteome</keyword>
<reference evidence="3 4" key="1">
    <citation type="submission" date="2019-12" db="EMBL/GenBank/DDBJ databases">
        <authorList>
            <person name="Li J."/>
            <person name="Shi Y."/>
            <person name="Xu G."/>
            <person name="Xiao D."/>
            <person name="Ran X."/>
        </authorList>
    </citation>
    <scope>NUCLEOTIDE SEQUENCE [LARGE SCALE GENOMIC DNA]</scope>
    <source>
        <strain evidence="3 4">JCM 15915</strain>
    </source>
</reference>
<sequence length="335" mass="35938">MNHHHFTDRRPAMMTNTNIRTCAALGAAGALALGSLSLAAPAQAEGTDGSSLCNRQVPGNPDAPQTHADAWLEEHGTAPRAYDMWRGAGGQPKLVQQNQGSTDYKLTIPGTGTEQKPAPDGKYQVKIGNGLCGENMLVESKGGILDLSGAESFDQLPGNLMVQVPGRVADDETDPENPAYVSPETGEPSDGPSLRIGATYSPAENTLAVMPTQEEVSWGYPNGVPAMRAGSFDSMTINPQSTLPLSEDGDYQVDVTYRDAPTGKGETINLDAQITKDEHGQLQIESKDFKTLPTGRYALLIHDVQNRTGQQVFFSVADPDMYPDDPELHLYGDPW</sequence>
<evidence type="ECO:0000256" key="1">
    <source>
        <dbReference type="SAM" id="MobiDB-lite"/>
    </source>
</evidence>